<keyword evidence="1" id="KW-1133">Transmembrane helix</keyword>
<evidence type="ECO:0008006" key="4">
    <source>
        <dbReference type="Google" id="ProtNLM"/>
    </source>
</evidence>
<comment type="caution">
    <text evidence="2">The sequence shown here is derived from an EMBL/GenBank/DDBJ whole genome shotgun (WGS) entry which is preliminary data.</text>
</comment>
<organism evidence="2 3">
    <name type="scientific">Rhodococcus navarretei</name>
    <dbReference type="NCBI Taxonomy" id="3128981"/>
    <lineage>
        <taxon>Bacteria</taxon>
        <taxon>Bacillati</taxon>
        <taxon>Actinomycetota</taxon>
        <taxon>Actinomycetes</taxon>
        <taxon>Mycobacteriales</taxon>
        <taxon>Nocardiaceae</taxon>
        <taxon>Rhodococcus</taxon>
    </lineage>
</organism>
<dbReference type="PANTHER" id="PTHR42305">
    <property type="entry name" value="MEMBRANE PROTEIN RV1733C-RELATED"/>
    <property type="match status" value="1"/>
</dbReference>
<accession>A0ABU9D4S0</accession>
<dbReference type="EMBL" id="JBBPCN010000001">
    <property type="protein sequence ID" value="MEK8073827.1"/>
    <property type="molecule type" value="Genomic_DNA"/>
</dbReference>
<feature type="transmembrane region" description="Helical" evidence="1">
    <location>
        <begin position="32"/>
        <end position="52"/>
    </location>
</feature>
<dbReference type="PANTHER" id="PTHR42305:SF1">
    <property type="entry name" value="MEMBRANE PROTEIN RV1733C-RELATED"/>
    <property type="match status" value="1"/>
</dbReference>
<proteinExistence type="predicted"/>
<dbReference type="InterPro" id="IPR039708">
    <property type="entry name" value="MT1774/Rv1733c-like"/>
</dbReference>
<reference evidence="2 3" key="1">
    <citation type="submission" date="2024-03" db="EMBL/GenBank/DDBJ databases">
        <title>Rhodococcus navarretei sp. nov. and Pseudarthrobacter quantumdoti sp. nov., two new species with the ability to biosynthesize Quantum Dots isolated from soil samples at Union Glacier, Antarctica.</title>
        <authorList>
            <person name="Vargas M."/>
        </authorList>
    </citation>
    <scope>NUCLEOTIDE SEQUENCE [LARGE SCALE GENOMIC DNA]</scope>
    <source>
        <strain evidence="2 3">EXRC-4A-4</strain>
    </source>
</reference>
<evidence type="ECO:0000313" key="2">
    <source>
        <dbReference type="EMBL" id="MEK8073827.1"/>
    </source>
</evidence>
<keyword evidence="1" id="KW-0812">Transmembrane</keyword>
<sequence length="204" mass="22476">MVAVFGFEVARWWHLAPWSTNPLMRGRDRTSALVFACGLAVILGLVPFSALLGSLTYADLDAASARTRATTEQVDALVTSEPTLRSEESAVLDPTEHYATVAWEWPPGQRHSDEVRVPDEAEQGATVPVRVDSEGRRVAEPPSSTSNAVVGISAAVGFWVACTVVVLVALQATRYFGWRARMRQWDRDWLKFESERGRTKGDST</sequence>
<evidence type="ECO:0000256" key="1">
    <source>
        <dbReference type="SAM" id="Phobius"/>
    </source>
</evidence>
<feature type="transmembrane region" description="Helical" evidence="1">
    <location>
        <begin position="148"/>
        <end position="173"/>
    </location>
</feature>
<dbReference type="Proteomes" id="UP001456513">
    <property type="component" value="Unassembled WGS sequence"/>
</dbReference>
<evidence type="ECO:0000313" key="3">
    <source>
        <dbReference type="Proteomes" id="UP001456513"/>
    </source>
</evidence>
<keyword evidence="1" id="KW-0472">Membrane</keyword>
<dbReference type="RefSeq" id="WP_341442698.1">
    <property type="nucleotide sequence ID" value="NZ_JBBPCN010000001.1"/>
</dbReference>
<protein>
    <recommendedName>
        <fullName evidence="4">Transmembrane protein</fullName>
    </recommendedName>
</protein>
<gene>
    <name evidence="2" type="ORF">AABD04_23525</name>
</gene>
<name>A0ABU9D4S0_9NOCA</name>
<keyword evidence="3" id="KW-1185">Reference proteome</keyword>